<dbReference type="RefSeq" id="WP_350931746.1">
    <property type="nucleotide sequence ID" value="NZ_CP157762.1"/>
</dbReference>
<dbReference type="Pfam" id="PF01263">
    <property type="entry name" value="Aldose_epim"/>
    <property type="match status" value="1"/>
</dbReference>
<sequence>MENGATRPPSGTQWTIAADGHEAVIVEVGGGLRSYRHDGVDYVDGYGADELSPGSAGHVLSPWPNRIRDGQYAFGGRSYQLDLTEPARGNAIHGLVNWVRWHLVEQTDDAVTVGYELPPTPGYPWPLRLRTRWSVGRDGLRVAHEVTNLGAEPCPYGYSVHPYLQLPGVPVDEVSLRVPGRSRVLLDGRLLPVGVTGVAGTEYDYTEPRPIGDAVLDVAFGDVTPDADGTSTVTLAAPDDSAAVHVWADGGFGWWQVFTGDTLSGERHRRSVAVEPMTCPADAFRSGRDVITLEPGRTWRGAWGIRPGV</sequence>
<dbReference type="AlphaFoldDB" id="A0AAU8H8G7"/>
<name>A0AAU8H8G7_9ACTN</name>
<gene>
    <name evidence="2" type="ORF">ABUL08_21435</name>
    <name evidence="1" type="ORF">VK199_21360</name>
</gene>
<dbReference type="GO" id="GO:0004034">
    <property type="term" value="F:aldose 1-epimerase activity"/>
    <property type="evidence" value="ECO:0007669"/>
    <property type="project" value="TreeGrafter"/>
</dbReference>
<dbReference type="EMBL" id="CP159342">
    <property type="protein sequence ID" value="XCH72868.1"/>
    <property type="molecule type" value="Genomic_DNA"/>
</dbReference>
<dbReference type="GO" id="GO:0033499">
    <property type="term" value="P:galactose catabolic process via UDP-galactose, Leloir pathway"/>
    <property type="evidence" value="ECO:0007669"/>
    <property type="project" value="TreeGrafter"/>
</dbReference>
<dbReference type="GO" id="GO:0006006">
    <property type="term" value="P:glucose metabolic process"/>
    <property type="evidence" value="ECO:0007669"/>
    <property type="project" value="TreeGrafter"/>
</dbReference>
<dbReference type="SUPFAM" id="SSF74650">
    <property type="entry name" value="Galactose mutarotase-like"/>
    <property type="match status" value="1"/>
</dbReference>
<dbReference type="InterPro" id="IPR011013">
    <property type="entry name" value="Gal_mutarotase_sf_dom"/>
</dbReference>
<evidence type="ECO:0000313" key="2">
    <source>
        <dbReference type="EMBL" id="XCH72868.1"/>
    </source>
</evidence>
<proteinExistence type="predicted"/>
<organism evidence="2">
    <name type="scientific">Micromonospora sp. CCTCC AA 2012012</name>
    <dbReference type="NCBI Taxonomy" id="3111921"/>
    <lineage>
        <taxon>Bacteria</taxon>
        <taxon>Bacillati</taxon>
        <taxon>Actinomycetota</taxon>
        <taxon>Actinomycetes</taxon>
        <taxon>Micromonosporales</taxon>
        <taxon>Micromonosporaceae</taxon>
        <taxon>Micromonospora</taxon>
    </lineage>
</organism>
<reference evidence="2" key="2">
    <citation type="submission" date="2024-06" db="EMBL/GenBank/DDBJ databases">
        <title>Micromonospora mangrovi CCTCC AA 2012012 genome sequences.</title>
        <authorList>
            <person name="Gao J."/>
        </authorList>
    </citation>
    <scope>NUCLEOTIDE SEQUENCE</scope>
    <source>
        <strain evidence="2">CCTCC AA 2012012</strain>
    </source>
</reference>
<dbReference type="InterPro" id="IPR008183">
    <property type="entry name" value="Aldose_1/G6P_1-epimerase"/>
</dbReference>
<dbReference type="EMBL" id="CP157762">
    <property type="protein sequence ID" value="XBP92171.1"/>
    <property type="molecule type" value="Genomic_DNA"/>
</dbReference>
<reference evidence="1" key="1">
    <citation type="submission" date="2024-01" db="EMBL/GenBank/DDBJ databases">
        <title>The genome sequence of Micromonospora mangrovi CCTCC AA 2012012.</title>
        <authorList>
            <person name="Gao J."/>
        </authorList>
    </citation>
    <scope>NUCLEOTIDE SEQUENCE</scope>
    <source>
        <strain evidence="1">CCTCC AA 2012012</strain>
    </source>
</reference>
<dbReference type="PANTHER" id="PTHR10091">
    <property type="entry name" value="ALDOSE-1-EPIMERASE"/>
    <property type="match status" value="1"/>
</dbReference>
<evidence type="ECO:0000313" key="1">
    <source>
        <dbReference type="EMBL" id="XBP92171.1"/>
    </source>
</evidence>
<protein>
    <submittedName>
        <fullName evidence="2">Aldose 1-epimerase family protein</fullName>
    </submittedName>
</protein>
<dbReference type="PANTHER" id="PTHR10091:SF0">
    <property type="entry name" value="GALACTOSE MUTAROTASE"/>
    <property type="match status" value="1"/>
</dbReference>
<dbReference type="InterPro" id="IPR037480">
    <property type="entry name" value="YihR-like"/>
</dbReference>
<dbReference type="InterPro" id="IPR014718">
    <property type="entry name" value="GH-type_carb-bd"/>
</dbReference>
<dbReference type="CDD" id="cd09022">
    <property type="entry name" value="Aldose_epim_Ec_YihR"/>
    <property type="match status" value="1"/>
</dbReference>
<accession>A0AAU8H8G7</accession>
<dbReference type="GO" id="GO:0030246">
    <property type="term" value="F:carbohydrate binding"/>
    <property type="evidence" value="ECO:0007669"/>
    <property type="project" value="InterPro"/>
</dbReference>
<dbReference type="Gene3D" id="2.70.98.10">
    <property type="match status" value="1"/>
</dbReference>